<dbReference type="CDD" id="cd00063">
    <property type="entry name" value="FN3"/>
    <property type="match status" value="1"/>
</dbReference>
<comment type="caution">
    <text evidence="2">The sequence shown here is derived from an EMBL/GenBank/DDBJ whole genome shotgun (WGS) entry which is preliminary data.</text>
</comment>
<sequence length="1991" mass="222074">MAKKVGTRTRIESENILKRSERDDGDVVMEQFTREFAALLQLTKEKQSKELTSESFGRSRDNSHQQVACFGDIAQKLVPLVDRVMQATPDQINTMKKAELLLAFGDKFYHIQEFRAASVNFYENVILLNETMEQNDRQQGIFERILASTTLTVQKKSYLEGQMYVRSLFGMAMCCFQVQKRSDEFVRYPGTLENMIEALTFLRLGMEMAVTMERQYSGQFAWLMLNGTVLIYSIAKPLQAMGFSKEVVAYLKWSLLVMESTVTLSTTKYITWRLQLGSAICDCYENLALKDVAKADQYTKSAVACAAYIQQIVQRLRKEEELDMPLPVEVQRILTEAEIMSTMLVSRTKAAADHQTITKSRIVTAFPTVRDQIRVTIDGMEIISREVKHLRGGHGTFTLIPSTPIAMNEVLAELFDFIMELVTPMLKSFITEEESSSIMETSTLNPVDFPLSFHLVVIHHCFQLAKPAEQMVLLIKSAHERLLSTPSTIDATMLKCLLELFETLHEVQQSWITWEEMSEDDRSQSKSIPRVQLPVSGVSIPESAILTKLSKALQDFVFHGDGAFSRTNQDLMTCVALQLWREFASPLAKELDTTEPSQLSKPLVSLTCELLLAIHVTFTAVKFEDVLLHGHVCLRLATLLSMRGKARRGSQVVRQCLERINLRRSELVNFSSHFHSVIEEGSTTALSISSFSCAIADLTGLTTLNDISTEANNAREHVGIPGTGSQLGGLSQDLCCIQVDLLLLLYRLELQAATMTDKLPPTSTKGITITPGTSSTASAVLLATEAKLVEECHQNGYAKVLLNIQRLVHPQKSARARRILADESIQLLQQIENQEKQLRRQLTSPTTRDSSTESMVPVAPIVISRSSSAITVKVVEYQPTLPLLRKKRVMYYMVFAKSAGAGTAVSLNSNRLPGTASPVYPPLLRVTISGLLPNESYVFAVAAFDNKHEVINSIGETSEPVVALNPLPLTMCYGYLAKACYDTQLTVRANTAANYLCNAVVSHSSAGRPSWMANPFYRQALKRDAMAQFSIPILNLCIQALLILCHHEPGDLERDGMLVTSSDLEAQSLTATQIKALEDSRKISIAIEIACATDNHEAIRVLSFKGYRLLLPLSHLKGGCDGLTYAALVTYYQALHVIPSEKWDIDTRNICARVGFELFRIAQDTNGDISRVVLPLILTASENQHESQRIRIENAEDESLREVVALFKLTSIANASTLAQDAITPATSLRPKGVAAPVSKDKSQSNTPQATPREAEQTEAGGKLPCLNELLQSTGNDLEKVFLVLEQHNCSDRRTVEFGSKICEAVLASGSEEVSQVEKLLSSLKVTGDISSQFRATISSLGGGSLLPELIDVEVETSETHPIENMTSEIGAGADDVYLYRWCGELYFIQSMLLYRKIAKYCDSIDTVNTGIGPETEDCTYALIHGENNRGDKVDAIKQDESLAPETVPQESERVNLQGGEVGHGDTDPASSKENQLDQLFDEFLKKSAACCKLFRLAKSWQGLQAVSQQLWNALWLAWVPPSQMGSPTRVTNISTCIDALLDMIDLTMNGTEDVMPLNTTTITSTKQSISLSTVVSAATNALNFDQTWFARLMTYSLRVFCSSQDWKSMVQKGSRYHFLCGSTPEGSRFSEKNFPILIYAQNQIVSHQETLLKAAEHELGEYVTAFQEQEAKKKKKKSRLVVEEVLSPEEITFRDNKQEMERRIRDFVIESSIEREKLANLSQIYDGLCKAINKSHQALNMSHELVEKYRRLDNQDARTELQHQIIASYHRCVILSRQKRQNQILCQALHEAGDFHLATGDLKVATKSWLESLDNAFSTLNVGSTWRDVLTPAADQFLEGSNNTNKDKIAGDELWLGMQCCNVLSKLIMHSSGTNLQKAIEYALMAAAIFTRFYGCSVPHPTKCFMYGSYRILGQFWPGRKLLADPDRVFPFSLGIMFVLVPEVLLQYEHQYASTAMPIIAGYEYITESCLEDANHVANARRLRVEALVQ</sequence>
<feature type="non-terminal residue" evidence="2">
    <location>
        <position position="1991"/>
    </location>
</feature>
<proteinExistence type="predicted"/>
<evidence type="ECO:0000256" key="1">
    <source>
        <dbReference type="SAM" id="MobiDB-lite"/>
    </source>
</evidence>
<accession>A0A2P4WYK2</accession>
<feature type="region of interest" description="Disordered" evidence="1">
    <location>
        <begin position="1230"/>
        <end position="1262"/>
    </location>
</feature>
<evidence type="ECO:0000313" key="2">
    <source>
        <dbReference type="EMBL" id="POM58380.1"/>
    </source>
</evidence>
<dbReference type="PANTHER" id="PTHR33487">
    <property type="entry name" value="CILIA- AND FLAGELLA-ASSOCIATED PROTEIN 54"/>
    <property type="match status" value="1"/>
</dbReference>
<evidence type="ECO:0008006" key="4">
    <source>
        <dbReference type="Google" id="ProtNLM"/>
    </source>
</evidence>
<organism evidence="2 3">
    <name type="scientific">Phytophthora palmivora</name>
    <dbReference type="NCBI Taxonomy" id="4796"/>
    <lineage>
        <taxon>Eukaryota</taxon>
        <taxon>Sar</taxon>
        <taxon>Stramenopiles</taxon>
        <taxon>Oomycota</taxon>
        <taxon>Peronosporomycetes</taxon>
        <taxon>Peronosporales</taxon>
        <taxon>Peronosporaceae</taxon>
        <taxon>Phytophthora</taxon>
    </lineage>
</organism>
<dbReference type="GO" id="GO:0060271">
    <property type="term" value="P:cilium assembly"/>
    <property type="evidence" value="ECO:0007669"/>
    <property type="project" value="TreeGrafter"/>
</dbReference>
<dbReference type="Pfam" id="PF14858">
    <property type="entry name" value="CFAP54_N"/>
    <property type="match status" value="1"/>
</dbReference>
<dbReference type="InterPro" id="IPR003961">
    <property type="entry name" value="FN3_dom"/>
</dbReference>
<dbReference type="PANTHER" id="PTHR33487:SF1">
    <property type="entry name" value="CILIA- AND FLAGELLA-ASSOCIATED PROTEIN 54"/>
    <property type="match status" value="1"/>
</dbReference>
<name>A0A2P4WYK2_9STRA</name>
<dbReference type="Proteomes" id="UP000237271">
    <property type="component" value="Unassembled WGS sequence"/>
</dbReference>
<evidence type="ECO:0000313" key="3">
    <source>
        <dbReference type="Proteomes" id="UP000237271"/>
    </source>
</evidence>
<gene>
    <name evidence="2" type="ORF">PHPALM_36976</name>
</gene>
<keyword evidence="3" id="KW-1185">Reference proteome</keyword>
<dbReference type="OrthoDB" id="2104158at2759"/>
<dbReference type="EMBL" id="NCKW01020259">
    <property type="protein sequence ID" value="POM58380.1"/>
    <property type="molecule type" value="Genomic_DNA"/>
</dbReference>
<protein>
    <recommendedName>
        <fullName evidence="4">Fibronectin type-III domain-containing protein</fullName>
    </recommendedName>
</protein>
<reference evidence="2 3" key="1">
    <citation type="journal article" date="2017" name="Genome Biol. Evol.">
        <title>Phytophthora megakarya and P. palmivora, closely related causal agents of cacao black pod rot, underwent increases in genome sizes and gene numbers by different mechanisms.</title>
        <authorList>
            <person name="Ali S.S."/>
            <person name="Shao J."/>
            <person name="Lary D.J."/>
            <person name="Kronmiller B."/>
            <person name="Shen D."/>
            <person name="Strem M.D."/>
            <person name="Amoako-Attah I."/>
            <person name="Akrofi A.Y."/>
            <person name="Begoude B.A."/>
            <person name="Ten Hoopen G.M."/>
            <person name="Coulibaly K."/>
            <person name="Kebe B.I."/>
            <person name="Melnick R.L."/>
            <person name="Guiltinan M.J."/>
            <person name="Tyler B.M."/>
            <person name="Meinhardt L.W."/>
            <person name="Bailey B.A."/>
        </authorList>
    </citation>
    <scope>NUCLEOTIDE SEQUENCE [LARGE SCALE GENOMIC DNA]</scope>
    <source>
        <strain evidence="3">sbr112.9</strain>
    </source>
</reference>
<dbReference type="InterPro" id="IPR027912">
    <property type="entry name" value="CFAP54"/>
</dbReference>
<feature type="region of interest" description="Disordered" evidence="1">
    <location>
        <begin position="1443"/>
        <end position="1473"/>
    </location>
</feature>